<reference evidence="1" key="1">
    <citation type="journal article" date="2020" name="Nature">
        <title>Giant virus diversity and host interactions through global metagenomics.</title>
        <authorList>
            <person name="Schulz F."/>
            <person name="Roux S."/>
            <person name="Paez-Espino D."/>
            <person name="Jungbluth S."/>
            <person name="Walsh D.A."/>
            <person name="Denef V.J."/>
            <person name="McMahon K.D."/>
            <person name="Konstantinidis K.T."/>
            <person name="Eloe-Fadrosh E.A."/>
            <person name="Kyrpides N.C."/>
            <person name="Woyke T."/>
        </authorList>
    </citation>
    <scope>NUCLEOTIDE SEQUENCE</scope>
    <source>
        <strain evidence="1">GVMAG-S-1101165-84</strain>
    </source>
</reference>
<protein>
    <submittedName>
        <fullName evidence="1">Uncharacterized protein</fullName>
    </submittedName>
</protein>
<sequence>MESSTKFILVLVILVLVAAIFAFMHSRRLVEENPFRNKHLLKKGMEKPVLWIYYDTSDVNSARWYDFGGRSSRALNLPFLNLCYQTAVLQNQQTYRIEVINGLTGLQTLLGMEAMPVRLQNPIQSVNAAEMTWIRAAVLAKFGGLWLDPHTICLRPFGQLPKKSPIFFGTDLNETYAGKEGTALPGFRCIWSPRPLSPLFVEWAEIAKARLDAQGGGQQIRRDENWDWIALSKKYPGVQVDYAAECARKKGGLRLQLEDLLASGLDGQLPFGVPAQSVYVPIMWPELRDREMFGWFLRMSEEQIMESDISVRYLLERGLTVLRQLDAPKKYIITDVPE</sequence>
<dbReference type="EMBL" id="MN740778">
    <property type="protein sequence ID" value="QHU11051.1"/>
    <property type="molecule type" value="Genomic_DNA"/>
</dbReference>
<evidence type="ECO:0000313" key="1">
    <source>
        <dbReference type="EMBL" id="QHU11051.1"/>
    </source>
</evidence>
<organism evidence="1">
    <name type="scientific">viral metagenome</name>
    <dbReference type="NCBI Taxonomy" id="1070528"/>
    <lineage>
        <taxon>unclassified sequences</taxon>
        <taxon>metagenomes</taxon>
        <taxon>organismal metagenomes</taxon>
    </lineage>
</organism>
<accession>A0A6C0K1P7</accession>
<proteinExistence type="predicted"/>
<name>A0A6C0K1P7_9ZZZZ</name>
<dbReference type="AlphaFoldDB" id="A0A6C0K1P7"/>